<name>A0A368YMD3_9RHOB</name>
<proteinExistence type="predicted"/>
<reference evidence="1 2" key="1">
    <citation type="submission" date="2018-07" db="EMBL/GenBank/DDBJ databases">
        <title>Genomic Encyclopedia of Type Strains, Phase III (KMG-III): the genomes of soil and plant-associated and newly described type strains.</title>
        <authorList>
            <person name="Whitman W."/>
        </authorList>
    </citation>
    <scope>NUCLEOTIDE SEQUENCE [LARGE SCALE GENOMIC DNA]</scope>
    <source>
        <strain evidence="1 2">CECT 8525</strain>
    </source>
</reference>
<evidence type="ECO:0000313" key="2">
    <source>
        <dbReference type="Proteomes" id="UP000253345"/>
    </source>
</evidence>
<dbReference type="EMBL" id="QPJL01000015">
    <property type="protein sequence ID" value="RCW81393.1"/>
    <property type="molecule type" value="Genomic_DNA"/>
</dbReference>
<comment type="caution">
    <text evidence="1">The sequence shown here is derived from an EMBL/GenBank/DDBJ whole genome shotgun (WGS) entry which is preliminary data.</text>
</comment>
<dbReference type="AlphaFoldDB" id="A0A368YMD3"/>
<evidence type="ECO:0000313" key="1">
    <source>
        <dbReference type="EMBL" id="RCW81393.1"/>
    </source>
</evidence>
<organism evidence="1 2">
    <name type="scientific">Paracoccus lutimaris</name>
    <dbReference type="NCBI Taxonomy" id="1490030"/>
    <lineage>
        <taxon>Bacteria</taxon>
        <taxon>Pseudomonadati</taxon>
        <taxon>Pseudomonadota</taxon>
        <taxon>Alphaproteobacteria</taxon>
        <taxon>Rhodobacterales</taxon>
        <taxon>Paracoccaceae</taxon>
        <taxon>Paracoccus</taxon>
    </lineage>
</organism>
<sequence length="360" mass="39310">MRAPFISQGSVPSNDGTVTRYVSPEAVGKAWYSPAKPVIFVNGMQNSGGDHQKSGLELSLMVGSPVYGVFNRSAGIVSDVFQCATDKLRLSGVQAEKAGGQTDWYKTVELMYQWERKRNPGLTKDDFVYGLLGSNEATKALYALLIGTPGGMLGAPIYAHSQGNLITSNALTGVMLARGPAAIAGIEVHSFGSPARWWPAGLKQQSYSFTFDLVAFLDLRGDWNSSSVGYRGSHGPNPFTHGFKYYAAHDPEFVINRFRTGGLGVTFNMDEKGLAKFCAGLGNNTKRLRSIFDRLENHHDSDSDDVAVLYVEQLTDQQLRALQTTDPVFVQQLVRLLQDGFVAGDERRAIERLKAVQAMA</sequence>
<keyword evidence="2" id="KW-1185">Reference proteome</keyword>
<dbReference type="OrthoDB" id="242387at2"/>
<accession>A0A368YMD3</accession>
<dbReference type="RefSeq" id="WP_114349969.1">
    <property type="nucleotide sequence ID" value="NZ_QPJL01000015.1"/>
</dbReference>
<protein>
    <submittedName>
        <fullName evidence="1">Uncharacterized protein</fullName>
    </submittedName>
</protein>
<gene>
    <name evidence="1" type="ORF">DFP89_11569</name>
</gene>
<dbReference type="Proteomes" id="UP000253345">
    <property type="component" value="Unassembled WGS sequence"/>
</dbReference>